<evidence type="ECO:0000313" key="2">
    <source>
        <dbReference type="Proteomes" id="UP000028700"/>
    </source>
</evidence>
<dbReference type="InterPro" id="IPR025127">
    <property type="entry name" value="DUF4054"/>
</dbReference>
<dbReference type="EMBL" id="BBJM01000011">
    <property type="protein sequence ID" value="GAK47713.1"/>
    <property type="molecule type" value="Genomic_DNA"/>
</dbReference>
<name>A0A081BI45_9LACO</name>
<keyword evidence="2" id="KW-1185">Reference proteome</keyword>
<evidence type="ECO:0000313" key="1">
    <source>
        <dbReference type="EMBL" id="GAK47713.1"/>
    </source>
</evidence>
<organism evidence="1 2">
    <name type="scientific">Secundilactobacillus oryzae JCM 18671</name>
    <dbReference type="NCBI Taxonomy" id="1291743"/>
    <lineage>
        <taxon>Bacteria</taxon>
        <taxon>Bacillati</taxon>
        <taxon>Bacillota</taxon>
        <taxon>Bacilli</taxon>
        <taxon>Lactobacillales</taxon>
        <taxon>Lactobacillaceae</taxon>
        <taxon>Secundilactobacillus</taxon>
    </lineage>
</organism>
<protein>
    <submittedName>
        <fullName evidence="1">Non-ribosomal peptide synthetase</fullName>
    </submittedName>
</protein>
<reference evidence="1" key="1">
    <citation type="journal article" date="2014" name="Genome Announc.">
        <title>Draft Genome Sequence of Lactobacillus oryzae Strain SG293T.</title>
        <authorList>
            <person name="Tanizawa Y."/>
            <person name="Fujisawa T."/>
            <person name="Mochizuki T."/>
            <person name="Kaminuma E."/>
            <person name="Nakamura Y."/>
            <person name="Tohno M."/>
        </authorList>
    </citation>
    <scope>NUCLEOTIDE SEQUENCE [LARGE SCALE GENOMIC DNA]</scope>
    <source>
        <strain evidence="1">SG293</strain>
    </source>
</reference>
<proteinExistence type="predicted"/>
<gene>
    <name evidence="1" type="ORF">LOSG293_110290</name>
</gene>
<sequence>MIENLKETVQKKLTQTYPELFDDESANNKLDLFIRQAEIKCRSYNVSDDDMETLVTLFVAHLLHQSEQADGVATSVKADVFQVNLSDTNGTDVYFDQFNDMLNALGLNDGWKVQFL</sequence>
<dbReference type="RefSeq" id="WP_034527325.1">
    <property type="nucleotide sequence ID" value="NZ_BBAZ01000001.1"/>
</dbReference>
<dbReference type="eggNOG" id="ENOG5030BNT">
    <property type="taxonomic scope" value="Bacteria"/>
</dbReference>
<dbReference type="Pfam" id="PF13262">
    <property type="entry name" value="DUF4054"/>
    <property type="match status" value="1"/>
</dbReference>
<dbReference type="STRING" id="1291743.LOSG293_110290"/>
<dbReference type="AlphaFoldDB" id="A0A081BI45"/>
<dbReference type="Proteomes" id="UP000028700">
    <property type="component" value="Unassembled WGS sequence"/>
</dbReference>
<comment type="caution">
    <text evidence="1">The sequence shown here is derived from an EMBL/GenBank/DDBJ whole genome shotgun (WGS) entry which is preliminary data.</text>
</comment>
<accession>A0A081BI45</accession>